<keyword evidence="3" id="KW-1185">Reference proteome</keyword>
<evidence type="ECO:0000313" key="3">
    <source>
        <dbReference type="Proteomes" id="UP001205560"/>
    </source>
</evidence>
<dbReference type="PANTHER" id="PTHR43233">
    <property type="entry name" value="FAMILY N-ACETYLTRANSFERASE, PUTATIVE (AFU_ORTHOLOGUE AFUA_6G03350)-RELATED"/>
    <property type="match status" value="1"/>
</dbReference>
<dbReference type="Proteomes" id="UP001205560">
    <property type="component" value="Unassembled WGS sequence"/>
</dbReference>
<comment type="caution">
    <text evidence="2">The sequence shown here is derived from an EMBL/GenBank/DDBJ whole genome shotgun (WGS) entry which is preliminary data.</text>
</comment>
<dbReference type="InterPro" id="IPR016181">
    <property type="entry name" value="Acyl_CoA_acyltransferase"/>
</dbReference>
<dbReference type="PANTHER" id="PTHR43233:SF1">
    <property type="entry name" value="FAMILY N-ACETYLTRANSFERASE, PUTATIVE (AFU_ORTHOLOGUE AFUA_6G03350)-RELATED"/>
    <property type="match status" value="1"/>
</dbReference>
<protein>
    <submittedName>
        <fullName evidence="2">GNAT family N-acetyltransferase</fullName>
    </submittedName>
</protein>
<feature type="domain" description="N-acetyltransferase" evidence="1">
    <location>
        <begin position="7"/>
        <end position="143"/>
    </location>
</feature>
<dbReference type="RefSeq" id="WP_258845344.1">
    <property type="nucleotide sequence ID" value="NZ_JANUGX010000010.1"/>
</dbReference>
<gene>
    <name evidence="2" type="ORF">NX782_10200</name>
</gene>
<dbReference type="InterPro" id="IPR053144">
    <property type="entry name" value="Acetyltransferase_Butenolide"/>
</dbReference>
<dbReference type="CDD" id="cd04301">
    <property type="entry name" value="NAT_SF"/>
    <property type="match status" value="1"/>
</dbReference>
<dbReference type="InterPro" id="IPR000182">
    <property type="entry name" value="GNAT_dom"/>
</dbReference>
<name>A0ABT2A5X0_9BURK</name>
<dbReference type="Gene3D" id="3.40.630.30">
    <property type="match status" value="1"/>
</dbReference>
<dbReference type="SUPFAM" id="SSF55729">
    <property type="entry name" value="Acyl-CoA N-acyltransferases (Nat)"/>
    <property type="match status" value="1"/>
</dbReference>
<accession>A0ABT2A5X0</accession>
<dbReference type="Pfam" id="PF00583">
    <property type="entry name" value="Acetyltransf_1"/>
    <property type="match status" value="1"/>
</dbReference>
<dbReference type="EMBL" id="JANUGX010000010">
    <property type="protein sequence ID" value="MCS0589578.1"/>
    <property type="molecule type" value="Genomic_DNA"/>
</dbReference>
<reference evidence="2 3" key="1">
    <citation type="submission" date="2022-08" db="EMBL/GenBank/DDBJ databases">
        <title>Reclassification of Massilia species as members of the genera Telluria, Duganella, Pseudoduganella, Mokoshia gen. nov. and Zemynaea gen. nov. using orthogonal and non-orthogonal genome-based approaches.</title>
        <authorList>
            <person name="Bowman J.P."/>
        </authorList>
    </citation>
    <scope>NUCLEOTIDE SEQUENCE [LARGE SCALE GENOMIC DNA]</scope>
    <source>
        <strain evidence="2 3">LMG 28164</strain>
    </source>
</reference>
<sequence length="143" mass="15575">MALHWSDALDGVDWKELSEVIRLAPLGTKEPALLRTAFTNSLYRCFVYDDGSLVGTGRVLGDGVDAAYLCDVAILPSHQGRGLGKAIVARLVEQARGHRKIILYAVPGKEAFYARFGFRRMSTAMAIFDDPELAGARGYIAAD</sequence>
<dbReference type="PROSITE" id="PS51186">
    <property type="entry name" value="GNAT"/>
    <property type="match status" value="1"/>
</dbReference>
<evidence type="ECO:0000259" key="1">
    <source>
        <dbReference type="PROSITE" id="PS51186"/>
    </source>
</evidence>
<proteinExistence type="predicted"/>
<organism evidence="2 3">
    <name type="scientific">Massilia norwichensis</name>
    <dbReference type="NCBI Taxonomy" id="1442366"/>
    <lineage>
        <taxon>Bacteria</taxon>
        <taxon>Pseudomonadati</taxon>
        <taxon>Pseudomonadota</taxon>
        <taxon>Betaproteobacteria</taxon>
        <taxon>Burkholderiales</taxon>
        <taxon>Oxalobacteraceae</taxon>
        <taxon>Telluria group</taxon>
        <taxon>Massilia</taxon>
    </lineage>
</organism>
<evidence type="ECO:0000313" key="2">
    <source>
        <dbReference type="EMBL" id="MCS0589578.1"/>
    </source>
</evidence>